<name>B8LCA8_THAPS</name>
<protein>
    <submittedName>
        <fullName evidence="2">Uncharacterized protein</fullName>
    </submittedName>
</protein>
<dbReference type="HOGENOM" id="CLU_1392713_0_0_1"/>
<sequence>MYPEGSSLDGCFTDMHISQYNEPLPSQSPSLPGLLEHVGPQETLPAASDQTPQLGRFLLTQRAGKVQLRVVHQHVFANSEDEGMATATTTPPSLATACPSLSSSARAPAMAAEPHLIKLHNSATNSAASFSPREPARSNCARRGSTSIAGGGAPTRVVHQHVFANSEMGGAPCSKICFRMNCQKTLRIGRYNTSDS</sequence>
<evidence type="ECO:0000313" key="3">
    <source>
        <dbReference type="Proteomes" id="UP000001449"/>
    </source>
</evidence>
<gene>
    <name evidence="2" type="ORF">THAPSDRAFT_8917</name>
</gene>
<evidence type="ECO:0000256" key="1">
    <source>
        <dbReference type="SAM" id="MobiDB-lite"/>
    </source>
</evidence>
<dbReference type="PaxDb" id="35128-Thaps8917"/>
<dbReference type="RefSeq" id="XP_002296666.1">
    <property type="nucleotide sequence ID" value="XM_002296630.1"/>
</dbReference>
<evidence type="ECO:0000313" key="2">
    <source>
        <dbReference type="EMBL" id="EED87061.1"/>
    </source>
</evidence>
<feature type="region of interest" description="Disordered" evidence="1">
    <location>
        <begin position="124"/>
        <end position="153"/>
    </location>
</feature>
<reference evidence="2 3" key="1">
    <citation type="journal article" date="2004" name="Science">
        <title>The genome of the diatom Thalassiosira pseudonana: ecology, evolution, and metabolism.</title>
        <authorList>
            <person name="Armbrust E.V."/>
            <person name="Berges J.A."/>
            <person name="Bowler C."/>
            <person name="Green B.R."/>
            <person name="Martinez D."/>
            <person name="Putnam N.H."/>
            <person name="Zhou S."/>
            <person name="Allen A.E."/>
            <person name="Apt K.E."/>
            <person name="Bechner M."/>
            <person name="Brzezinski M.A."/>
            <person name="Chaal B.K."/>
            <person name="Chiovitti A."/>
            <person name="Davis A.K."/>
            <person name="Demarest M.S."/>
            <person name="Detter J.C."/>
            <person name="Glavina T."/>
            <person name="Goodstein D."/>
            <person name="Hadi M.Z."/>
            <person name="Hellsten U."/>
            <person name="Hildebrand M."/>
            <person name="Jenkins B.D."/>
            <person name="Jurka J."/>
            <person name="Kapitonov V.V."/>
            <person name="Kroger N."/>
            <person name="Lau W.W."/>
            <person name="Lane T.W."/>
            <person name="Larimer F.W."/>
            <person name="Lippmeier J.C."/>
            <person name="Lucas S."/>
            <person name="Medina M."/>
            <person name="Montsant A."/>
            <person name="Obornik M."/>
            <person name="Parker M.S."/>
            <person name="Palenik B."/>
            <person name="Pazour G.J."/>
            <person name="Richardson P.M."/>
            <person name="Rynearson T.A."/>
            <person name="Saito M.A."/>
            <person name="Schwartz D.C."/>
            <person name="Thamatrakoln K."/>
            <person name="Valentin K."/>
            <person name="Vardi A."/>
            <person name="Wilkerson F.P."/>
            <person name="Rokhsar D.S."/>
        </authorList>
    </citation>
    <scope>NUCLEOTIDE SEQUENCE [LARGE SCALE GENOMIC DNA]</scope>
    <source>
        <strain evidence="2 3">CCMP1335</strain>
    </source>
</reference>
<proteinExistence type="predicted"/>
<accession>B8LCA8</accession>
<dbReference type="Proteomes" id="UP000001449">
    <property type="component" value="Chromosome 11"/>
</dbReference>
<organism evidence="2 3">
    <name type="scientific">Thalassiosira pseudonana</name>
    <name type="common">Marine diatom</name>
    <name type="synonym">Cyclotella nana</name>
    <dbReference type="NCBI Taxonomy" id="35128"/>
    <lineage>
        <taxon>Eukaryota</taxon>
        <taxon>Sar</taxon>
        <taxon>Stramenopiles</taxon>
        <taxon>Ochrophyta</taxon>
        <taxon>Bacillariophyta</taxon>
        <taxon>Coscinodiscophyceae</taxon>
        <taxon>Thalassiosirophycidae</taxon>
        <taxon>Thalassiosirales</taxon>
        <taxon>Thalassiosiraceae</taxon>
        <taxon>Thalassiosira</taxon>
    </lineage>
</organism>
<dbReference type="KEGG" id="tps:THAPSDRAFT_8917"/>
<dbReference type="AlphaFoldDB" id="B8LCA8"/>
<dbReference type="InParanoid" id="B8LCA8"/>
<dbReference type="EMBL" id="DS999416">
    <property type="protein sequence ID" value="EED87061.1"/>
    <property type="molecule type" value="Genomic_DNA"/>
</dbReference>
<dbReference type="GeneID" id="7445437"/>
<keyword evidence="3" id="KW-1185">Reference proteome</keyword>
<reference evidence="2 3" key="2">
    <citation type="journal article" date="2008" name="Nature">
        <title>The Phaeodactylum genome reveals the evolutionary history of diatom genomes.</title>
        <authorList>
            <person name="Bowler C."/>
            <person name="Allen A.E."/>
            <person name="Badger J.H."/>
            <person name="Grimwood J."/>
            <person name="Jabbari K."/>
            <person name="Kuo A."/>
            <person name="Maheswari U."/>
            <person name="Martens C."/>
            <person name="Maumus F."/>
            <person name="Otillar R.P."/>
            <person name="Rayko E."/>
            <person name="Salamov A."/>
            <person name="Vandepoele K."/>
            <person name="Beszteri B."/>
            <person name="Gruber A."/>
            <person name="Heijde M."/>
            <person name="Katinka M."/>
            <person name="Mock T."/>
            <person name="Valentin K."/>
            <person name="Verret F."/>
            <person name="Berges J.A."/>
            <person name="Brownlee C."/>
            <person name="Cadoret J.P."/>
            <person name="Chiovitti A."/>
            <person name="Choi C.J."/>
            <person name="Coesel S."/>
            <person name="De Martino A."/>
            <person name="Detter J.C."/>
            <person name="Durkin C."/>
            <person name="Falciatore A."/>
            <person name="Fournet J."/>
            <person name="Haruta M."/>
            <person name="Huysman M.J."/>
            <person name="Jenkins B.D."/>
            <person name="Jiroutova K."/>
            <person name="Jorgensen R.E."/>
            <person name="Joubert Y."/>
            <person name="Kaplan A."/>
            <person name="Kroger N."/>
            <person name="Kroth P.G."/>
            <person name="La Roche J."/>
            <person name="Lindquist E."/>
            <person name="Lommer M."/>
            <person name="Martin-Jezequel V."/>
            <person name="Lopez P.J."/>
            <person name="Lucas S."/>
            <person name="Mangogna M."/>
            <person name="McGinnis K."/>
            <person name="Medlin L.K."/>
            <person name="Montsant A."/>
            <person name="Oudot-Le Secq M.P."/>
            <person name="Napoli C."/>
            <person name="Obornik M."/>
            <person name="Parker M.S."/>
            <person name="Petit J.L."/>
            <person name="Porcel B.M."/>
            <person name="Poulsen N."/>
            <person name="Robison M."/>
            <person name="Rychlewski L."/>
            <person name="Rynearson T.A."/>
            <person name="Schmutz J."/>
            <person name="Shapiro H."/>
            <person name="Siaut M."/>
            <person name="Stanley M."/>
            <person name="Sussman M.R."/>
            <person name="Taylor A.R."/>
            <person name="Vardi A."/>
            <person name="von Dassow P."/>
            <person name="Vyverman W."/>
            <person name="Willis A."/>
            <person name="Wyrwicz L.S."/>
            <person name="Rokhsar D.S."/>
            <person name="Weissenbach J."/>
            <person name="Armbrust E.V."/>
            <person name="Green B.R."/>
            <person name="Van de Peer Y."/>
            <person name="Grigoriev I.V."/>
        </authorList>
    </citation>
    <scope>NUCLEOTIDE SEQUENCE [LARGE SCALE GENOMIC DNA]</scope>
    <source>
        <strain evidence="2 3">CCMP1335</strain>
    </source>
</reference>